<gene>
    <name evidence="1" type="ORF">Pr1d_27060</name>
</gene>
<protein>
    <recommendedName>
        <fullName evidence="3">PEP-CTERM protein-sorting domain-containing protein</fullName>
    </recommendedName>
</protein>
<dbReference type="AlphaFoldDB" id="A0A5B9Q8U1"/>
<name>A0A5B9Q8U1_9BACT</name>
<evidence type="ECO:0008006" key="3">
    <source>
        <dbReference type="Google" id="ProtNLM"/>
    </source>
</evidence>
<proteinExistence type="predicted"/>
<dbReference type="OrthoDB" id="250975at2"/>
<organism evidence="1 2">
    <name type="scientific">Bythopirellula goksoeyrii</name>
    <dbReference type="NCBI Taxonomy" id="1400387"/>
    <lineage>
        <taxon>Bacteria</taxon>
        <taxon>Pseudomonadati</taxon>
        <taxon>Planctomycetota</taxon>
        <taxon>Planctomycetia</taxon>
        <taxon>Pirellulales</taxon>
        <taxon>Lacipirellulaceae</taxon>
        <taxon>Bythopirellula</taxon>
    </lineage>
</organism>
<dbReference type="EMBL" id="CP042913">
    <property type="protein sequence ID" value="QEG35407.1"/>
    <property type="molecule type" value="Genomic_DNA"/>
</dbReference>
<dbReference type="KEGG" id="bgok:Pr1d_27060"/>
<reference evidence="1 2" key="1">
    <citation type="submission" date="2019-08" db="EMBL/GenBank/DDBJ databases">
        <title>Deep-cultivation of Planctomycetes and their phenomic and genomic characterization uncovers novel biology.</title>
        <authorList>
            <person name="Wiegand S."/>
            <person name="Jogler M."/>
            <person name="Boedeker C."/>
            <person name="Pinto D."/>
            <person name="Vollmers J."/>
            <person name="Rivas-Marin E."/>
            <person name="Kohn T."/>
            <person name="Peeters S.H."/>
            <person name="Heuer A."/>
            <person name="Rast P."/>
            <person name="Oberbeckmann S."/>
            <person name="Bunk B."/>
            <person name="Jeske O."/>
            <person name="Meyerdierks A."/>
            <person name="Storesund J.E."/>
            <person name="Kallscheuer N."/>
            <person name="Luecker S."/>
            <person name="Lage O.M."/>
            <person name="Pohl T."/>
            <person name="Merkel B.J."/>
            <person name="Hornburger P."/>
            <person name="Mueller R.-W."/>
            <person name="Bruemmer F."/>
            <person name="Labrenz M."/>
            <person name="Spormann A.M."/>
            <person name="Op den Camp H."/>
            <person name="Overmann J."/>
            <person name="Amann R."/>
            <person name="Jetten M.S.M."/>
            <person name="Mascher T."/>
            <person name="Medema M.H."/>
            <person name="Devos D.P."/>
            <person name="Kaster A.-K."/>
            <person name="Ovreas L."/>
            <person name="Rohde M."/>
            <person name="Galperin M.Y."/>
            <person name="Jogler C."/>
        </authorList>
    </citation>
    <scope>NUCLEOTIDE SEQUENCE [LARGE SCALE GENOMIC DNA]</scope>
    <source>
        <strain evidence="1 2">Pr1d</strain>
    </source>
</reference>
<keyword evidence="2" id="KW-1185">Reference proteome</keyword>
<accession>A0A5B9Q8U1</accession>
<evidence type="ECO:0000313" key="1">
    <source>
        <dbReference type="EMBL" id="QEG35407.1"/>
    </source>
</evidence>
<dbReference type="Proteomes" id="UP000323917">
    <property type="component" value="Chromosome"/>
</dbReference>
<sequence length="606" mass="61622">MKRSCLLELGIILICLTASSSVVFGQIDNSFQPTGTATWNLNGNWSDGTLMNIPSSQFDERAVINSGGTAFVDVPVLEPGAILLGSSAIGSGHLEVRSGGDLKVNVNSPSALQNGGIIVGGTGTGSVTVLPGGSLEAAGPLTTGTNSANLVTVGSASAGTAIMTVGSASFSSNFHTFSNANFSSNDFITFNGSNSYTTEISGSNSATLNATNAANLGGSLHVNFAGAPTINSSWPLLEASAVNGNFSSLSTNASLTSGQNLFVSTTSLGGGRERLDLNLKEVLVLQIDRNTGTGTITQPGGSSINLDGYSILSSQGSLVSGTWNSLATSGGLGGGWTESNPSATNLSELKAAGSGSLGSGSSVSLGSIYNPFAGTFGPPAGDISFEYTTPGGEIVPGLVEITGTFVNNLILHVDPNTGKGRIRNLSSTAVDIDGYVVNSASSSLTSGSWDSLDDQNSAGGEWLELLNVTNGQIGEVDPLNATRLGPGGTATLELGNLFNTAGSKDLVFQFLQEGAVVASQGTVVYEPIVDLTGDFNVDGRVDSGDFLTWQRGNSPNPLTAGDLNTWRANYGNTGSISAISSVPEPSSILITMFLASATMLSLGRFR</sequence>
<dbReference type="RefSeq" id="WP_148073924.1">
    <property type="nucleotide sequence ID" value="NZ_CP042913.1"/>
</dbReference>
<evidence type="ECO:0000313" key="2">
    <source>
        <dbReference type="Proteomes" id="UP000323917"/>
    </source>
</evidence>